<protein>
    <recommendedName>
        <fullName evidence="1">HMA domain-containing protein</fullName>
    </recommendedName>
</protein>
<sequence>MVKDFGMVLIYPFIIKPKICNLTLGKRERANPPTAFPPPCLSSGSPGSIIGVSTAGGKTRSQEEWVWWACRMVSCDPVPGRQRLVQICRRRFYLRGVEASTALPSSVKFPGCEASRPRGTEIKEPAMQAMRLRTLMLCEELSLPSFQVIVVNADVGCDHCQDRVSKIVSKMNGIEEYVVDVKNKQVMARGNFKPRLVSHQQVKNVTSQTLSQNAKRFFRPLNLFLRSIFSICLCPNTL</sequence>
<dbReference type="PROSITE" id="PS50846">
    <property type="entry name" value="HMA_2"/>
    <property type="match status" value="1"/>
</dbReference>
<dbReference type="eggNOG" id="ENOG502S8KU">
    <property type="taxonomic scope" value="Eukaryota"/>
</dbReference>
<name>A0A0D3C4E0_BRAOL</name>
<dbReference type="PANTHER" id="PTHR47294:SF6">
    <property type="entry name" value="HMA DOMAIN-CONTAINING PROTEIN"/>
    <property type="match status" value="1"/>
</dbReference>
<dbReference type="Proteomes" id="UP000032141">
    <property type="component" value="Chromosome C4"/>
</dbReference>
<dbReference type="AlphaFoldDB" id="A0A0D3C4E0"/>
<evidence type="ECO:0000259" key="1">
    <source>
        <dbReference type="PROSITE" id="PS50846"/>
    </source>
</evidence>
<feature type="domain" description="HMA" evidence="1">
    <location>
        <begin position="144"/>
        <end position="214"/>
    </location>
</feature>
<dbReference type="HOGENOM" id="CLU_1167272_0_0_1"/>
<dbReference type="Pfam" id="PF00403">
    <property type="entry name" value="HMA"/>
    <property type="match status" value="1"/>
</dbReference>
<dbReference type="InterPro" id="IPR036163">
    <property type="entry name" value="HMA_dom_sf"/>
</dbReference>
<dbReference type="Gene3D" id="3.30.70.100">
    <property type="match status" value="1"/>
</dbReference>
<reference evidence="2 3" key="1">
    <citation type="journal article" date="2014" name="Genome Biol.">
        <title>Transcriptome and methylome profiling reveals relics of genome dominance in the mesopolyploid Brassica oleracea.</title>
        <authorList>
            <person name="Parkin I.A."/>
            <person name="Koh C."/>
            <person name="Tang H."/>
            <person name="Robinson S.J."/>
            <person name="Kagale S."/>
            <person name="Clarke W.E."/>
            <person name="Town C.D."/>
            <person name="Nixon J."/>
            <person name="Krishnakumar V."/>
            <person name="Bidwell S.L."/>
            <person name="Denoeud F."/>
            <person name="Belcram H."/>
            <person name="Links M.G."/>
            <person name="Just J."/>
            <person name="Clarke C."/>
            <person name="Bender T."/>
            <person name="Huebert T."/>
            <person name="Mason A.S."/>
            <person name="Pires J.C."/>
            <person name="Barker G."/>
            <person name="Moore J."/>
            <person name="Walley P.G."/>
            <person name="Manoli S."/>
            <person name="Batley J."/>
            <person name="Edwards D."/>
            <person name="Nelson M.N."/>
            <person name="Wang X."/>
            <person name="Paterson A.H."/>
            <person name="King G."/>
            <person name="Bancroft I."/>
            <person name="Chalhoub B."/>
            <person name="Sharpe A.G."/>
        </authorList>
    </citation>
    <scope>NUCLEOTIDE SEQUENCE</scope>
    <source>
        <strain evidence="2 3">cv. TO1000</strain>
    </source>
</reference>
<dbReference type="InterPro" id="IPR006121">
    <property type="entry name" value="HMA_dom"/>
</dbReference>
<dbReference type="Gramene" id="Bo4g184570.1">
    <property type="protein sequence ID" value="Bo4g184570.1"/>
    <property type="gene ID" value="Bo4g184570"/>
</dbReference>
<dbReference type="PANTHER" id="PTHR47294">
    <property type="entry name" value="OS08G0431150 PROTEIN"/>
    <property type="match status" value="1"/>
</dbReference>
<dbReference type="GO" id="GO:0046872">
    <property type="term" value="F:metal ion binding"/>
    <property type="evidence" value="ECO:0007669"/>
    <property type="project" value="InterPro"/>
</dbReference>
<organism evidence="2 3">
    <name type="scientific">Brassica oleracea var. oleracea</name>
    <dbReference type="NCBI Taxonomy" id="109376"/>
    <lineage>
        <taxon>Eukaryota</taxon>
        <taxon>Viridiplantae</taxon>
        <taxon>Streptophyta</taxon>
        <taxon>Embryophyta</taxon>
        <taxon>Tracheophyta</taxon>
        <taxon>Spermatophyta</taxon>
        <taxon>Magnoliopsida</taxon>
        <taxon>eudicotyledons</taxon>
        <taxon>Gunneridae</taxon>
        <taxon>Pentapetalae</taxon>
        <taxon>rosids</taxon>
        <taxon>malvids</taxon>
        <taxon>Brassicales</taxon>
        <taxon>Brassicaceae</taxon>
        <taxon>Brassiceae</taxon>
        <taxon>Brassica</taxon>
    </lineage>
</organism>
<accession>A0A0D3C4E0</accession>
<dbReference type="EnsemblPlants" id="Bo4g184570.1">
    <property type="protein sequence ID" value="Bo4g184570.1"/>
    <property type="gene ID" value="Bo4g184570"/>
</dbReference>
<evidence type="ECO:0000313" key="3">
    <source>
        <dbReference type="Proteomes" id="UP000032141"/>
    </source>
</evidence>
<dbReference type="SUPFAM" id="SSF55008">
    <property type="entry name" value="HMA, heavy metal-associated domain"/>
    <property type="match status" value="1"/>
</dbReference>
<dbReference type="STRING" id="109376.A0A0D3C4E0"/>
<evidence type="ECO:0000313" key="2">
    <source>
        <dbReference type="EnsemblPlants" id="Bo4g184570.1"/>
    </source>
</evidence>
<keyword evidence="3" id="KW-1185">Reference proteome</keyword>
<proteinExistence type="predicted"/>
<reference evidence="2" key="2">
    <citation type="submission" date="2015-03" db="UniProtKB">
        <authorList>
            <consortium name="EnsemblPlants"/>
        </authorList>
    </citation>
    <scope>IDENTIFICATION</scope>
</reference>